<accession>A0ABS6JGT9</accession>
<evidence type="ECO:0000313" key="1">
    <source>
        <dbReference type="EMBL" id="MBU9712743.1"/>
    </source>
</evidence>
<gene>
    <name evidence="1" type="ORF">KS419_13410</name>
</gene>
<proteinExistence type="predicted"/>
<keyword evidence="2" id="KW-1185">Reference proteome</keyword>
<evidence type="ECO:0000313" key="2">
    <source>
        <dbReference type="Proteomes" id="UP000784880"/>
    </source>
</evidence>
<dbReference type="Proteomes" id="UP000784880">
    <property type="component" value="Unassembled WGS sequence"/>
</dbReference>
<dbReference type="RefSeq" id="WP_217066916.1">
    <property type="nucleotide sequence ID" value="NZ_JAHQCS010000107.1"/>
</dbReference>
<sequence>MIHKYLFFIRHGKIRTYHFRGGSFELIPHKGNDYYSSVNASPGVFWDWWKKVSSFINGEDEVDFCFMNDQEYLPDGMRWCVNVGLKKESNSGSNPTTSPLVGQLTEELPPPVHSSWKTEELDMFLEKFSKYSKVIMQESKLHPLLDSDSSQVGSLSDKGYSGDDGFKFGKNIYVFFYPQTKFQNASNGKNDNLETDDETKDSLLSIYYRNKTKSYENLNN</sequence>
<reference evidence="1 2" key="1">
    <citation type="submission" date="2021-06" db="EMBL/GenBank/DDBJ databases">
        <title>Bacillus sp. RD4P76, an endophyte from a halophyte.</title>
        <authorList>
            <person name="Sun J.-Q."/>
        </authorList>
    </citation>
    <scope>NUCLEOTIDE SEQUENCE [LARGE SCALE GENOMIC DNA]</scope>
    <source>
        <strain evidence="1 2">CGMCC 1.15917</strain>
    </source>
</reference>
<protein>
    <submittedName>
        <fullName evidence="1">Uncharacterized protein</fullName>
    </submittedName>
</protein>
<comment type="caution">
    <text evidence="1">The sequence shown here is derived from an EMBL/GenBank/DDBJ whole genome shotgun (WGS) entry which is preliminary data.</text>
</comment>
<organism evidence="1 2">
    <name type="scientific">Evansella tamaricis</name>
    <dbReference type="NCBI Taxonomy" id="2069301"/>
    <lineage>
        <taxon>Bacteria</taxon>
        <taxon>Bacillati</taxon>
        <taxon>Bacillota</taxon>
        <taxon>Bacilli</taxon>
        <taxon>Bacillales</taxon>
        <taxon>Bacillaceae</taxon>
        <taxon>Evansella</taxon>
    </lineage>
</organism>
<dbReference type="EMBL" id="JAHQCS010000107">
    <property type="protein sequence ID" value="MBU9712743.1"/>
    <property type="molecule type" value="Genomic_DNA"/>
</dbReference>
<name>A0ABS6JGT9_9BACI</name>